<proteinExistence type="predicted"/>
<dbReference type="CDD" id="cd07043">
    <property type="entry name" value="STAS_anti-anti-sigma_factors"/>
    <property type="match status" value="1"/>
</dbReference>
<dbReference type="Pfam" id="PF01740">
    <property type="entry name" value="STAS"/>
    <property type="match status" value="1"/>
</dbReference>
<organism evidence="2 3">
    <name type="scientific">Occultella gossypii</name>
    <dbReference type="NCBI Taxonomy" id="2800820"/>
    <lineage>
        <taxon>Bacteria</taxon>
        <taxon>Bacillati</taxon>
        <taxon>Actinomycetota</taxon>
        <taxon>Actinomycetes</taxon>
        <taxon>Micrococcales</taxon>
        <taxon>Ruaniaceae</taxon>
        <taxon>Occultella</taxon>
    </lineage>
</organism>
<reference evidence="2 3" key="1">
    <citation type="submission" date="2021-04" db="EMBL/GenBank/DDBJ databases">
        <title>Ruania sp. nov., isolated from sandy soil of mangrove forest.</title>
        <authorList>
            <person name="Ge X."/>
            <person name="Huang R."/>
            <person name="Liu W."/>
        </authorList>
    </citation>
    <scope>NUCLEOTIDE SEQUENCE [LARGE SCALE GENOMIC DNA]</scope>
    <source>
        <strain evidence="2 3">N2-46</strain>
    </source>
</reference>
<comment type="caution">
    <text evidence="2">The sequence shown here is derived from an EMBL/GenBank/DDBJ whole genome shotgun (WGS) entry which is preliminary data.</text>
</comment>
<dbReference type="InterPro" id="IPR002645">
    <property type="entry name" value="STAS_dom"/>
</dbReference>
<gene>
    <name evidence="2" type="ORF">KCQ71_19535</name>
</gene>
<evidence type="ECO:0000259" key="1">
    <source>
        <dbReference type="PROSITE" id="PS50801"/>
    </source>
</evidence>
<dbReference type="EMBL" id="JAGSHT010000018">
    <property type="protein sequence ID" value="MBZ2198352.1"/>
    <property type="molecule type" value="Genomic_DNA"/>
</dbReference>
<dbReference type="SUPFAM" id="SSF52091">
    <property type="entry name" value="SpoIIaa-like"/>
    <property type="match status" value="1"/>
</dbReference>
<evidence type="ECO:0000313" key="2">
    <source>
        <dbReference type="EMBL" id="MBZ2198352.1"/>
    </source>
</evidence>
<dbReference type="Proteomes" id="UP000826651">
    <property type="component" value="Unassembled WGS sequence"/>
</dbReference>
<evidence type="ECO:0000313" key="3">
    <source>
        <dbReference type="Proteomes" id="UP000826651"/>
    </source>
</evidence>
<accession>A0ABS7SDL3</accession>
<feature type="domain" description="STAS" evidence="1">
    <location>
        <begin position="1"/>
        <end position="104"/>
    </location>
</feature>
<sequence>MIDVSTSVSEVLVTVTGDLDLSVSDSAPVALRQVSHLKQDRLVLDVCAMGFMDSSGATWLITLADEIGRRGGTVVLRGASARDLFVLKVAGALDLFEIDTTHRC</sequence>
<protein>
    <submittedName>
        <fullName evidence="2">STAS domain-containing protein</fullName>
    </submittedName>
</protein>
<dbReference type="PROSITE" id="PS50801">
    <property type="entry name" value="STAS"/>
    <property type="match status" value="1"/>
</dbReference>
<name>A0ABS7SDL3_9MICO</name>
<dbReference type="Gene3D" id="3.30.750.24">
    <property type="entry name" value="STAS domain"/>
    <property type="match status" value="1"/>
</dbReference>
<keyword evidence="3" id="KW-1185">Reference proteome</keyword>
<dbReference type="InterPro" id="IPR036513">
    <property type="entry name" value="STAS_dom_sf"/>
</dbReference>
<dbReference type="RefSeq" id="WP_223409071.1">
    <property type="nucleotide sequence ID" value="NZ_JAGSHT010000018.1"/>
</dbReference>